<dbReference type="RefSeq" id="WP_320184216.1">
    <property type="nucleotide sequence ID" value="NZ_CP138332.1"/>
</dbReference>
<keyword evidence="2" id="KW-1185">Reference proteome</keyword>
<dbReference type="Proteomes" id="UP001597525">
    <property type="component" value="Unassembled WGS sequence"/>
</dbReference>
<evidence type="ECO:0000313" key="1">
    <source>
        <dbReference type="EMBL" id="MFD2966427.1"/>
    </source>
</evidence>
<organism evidence="1 2">
    <name type="scientific">Sphingobacterium bambusae</name>
    <dbReference type="NCBI Taxonomy" id="662858"/>
    <lineage>
        <taxon>Bacteria</taxon>
        <taxon>Pseudomonadati</taxon>
        <taxon>Bacteroidota</taxon>
        <taxon>Sphingobacteriia</taxon>
        <taxon>Sphingobacteriales</taxon>
        <taxon>Sphingobacteriaceae</taxon>
        <taxon>Sphingobacterium</taxon>
    </lineage>
</organism>
<dbReference type="EMBL" id="JBHUPB010000003">
    <property type="protein sequence ID" value="MFD2966427.1"/>
    <property type="molecule type" value="Genomic_DNA"/>
</dbReference>
<proteinExistence type="predicted"/>
<sequence>MLTSLRNTFLIQLISSFLLALLALKTAGLLFSVFPDRSSMYSSVPIDMDSSECDESQEIKNASGKLVCLLTDQQLSLLAIERKVEAPKGSRRILFIAEHFNVIPSPPPDAATV</sequence>
<evidence type="ECO:0000313" key="2">
    <source>
        <dbReference type="Proteomes" id="UP001597525"/>
    </source>
</evidence>
<gene>
    <name evidence="1" type="ORF">ACFS7Y_03465</name>
</gene>
<protein>
    <submittedName>
        <fullName evidence="1">Uncharacterized protein</fullName>
    </submittedName>
</protein>
<reference evidence="2" key="1">
    <citation type="journal article" date="2019" name="Int. J. Syst. Evol. Microbiol.">
        <title>The Global Catalogue of Microorganisms (GCM) 10K type strain sequencing project: providing services to taxonomists for standard genome sequencing and annotation.</title>
        <authorList>
            <consortium name="The Broad Institute Genomics Platform"/>
            <consortium name="The Broad Institute Genome Sequencing Center for Infectious Disease"/>
            <person name="Wu L."/>
            <person name="Ma J."/>
        </authorList>
    </citation>
    <scope>NUCLEOTIDE SEQUENCE [LARGE SCALE GENOMIC DNA]</scope>
    <source>
        <strain evidence="2">KCTC 22814</strain>
    </source>
</reference>
<name>A0ABW6BAI4_9SPHI</name>
<accession>A0ABW6BAI4</accession>
<comment type="caution">
    <text evidence="1">The sequence shown here is derived from an EMBL/GenBank/DDBJ whole genome shotgun (WGS) entry which is preliminary data.</text>
</comment>